<organism evidence="1 2">
    <name type="scientific">Linum tenue</name>
    <dbReference type="NCBI Taxonomy" id="586396"/>
    <lineage>
        <taxon>Eukaryota</taxon>
        <taxon>Viridiplantae</taxon>
        <taxon>Streptophyta</taxon>
        <taxon>Embryophyta</taxon>
        <taxon>Tracheophyta</taxon>
        <taxon>Spermatophyta</taxon>
        <taxon>Magnoliopsida</taxon>
        <taxon>eudicotyledons</taxon>
        <taxon>Gunneridae</taxon>
        <taxon>Pentapetalae</taxon>
        <taxon>rosids</taxon>
        <taxon>fabids</taxon>
        <taxon>Malpighiales</taxon>
        <taxon>Linaceae</taxon>
        <taxon>Linum</taxon>
    </lineage>
</organism>
<sequence length="35" mass="4069">MVRKLLLCRRFFLGSALPDILLHRRSSLRIIPSCS</sequence>
<dbReference type="AlphaFoldDB" id="A0AAV0KL43"/>
<keyword evidence="2" id="KW-1185">Reference proteome</keyword>
<name>A0AAV0KL43_9ROSI</name>
<evidence type="ECO:0000313" key="1">
    <source>
        <dbReference type="EMBL" id="CAI0422402.1"/>
    </source>
</evidence>
<proteinExistence type="predicted"/>
<protein>
    <submittedName>
        <fullName evidence="1">Uncharacterized protein</fullName>
    </submittedName>
</protein>
<dbReference type="EMBL" id="CAMGYJ010000005">
    <property type="protein sequence ID" value="CAI0422402.1"/>
    <property type="molecule type" value="Genomic_DNA"/>
</dbReference>
<gene>
    <name evidence="1" type="ORF">LITE_LOCUS19114</name>
</gene>
<evidence type="ECO:0000313" key="2">
    <source>
        <dbReference type="Proteomes" id="UP001154282"/>
    </source>
</evidence>
<comment type="caution">
    <text evidence="1">The sequence shown here is derived from an EMBL/GenBank/DDBJ whole genome shotgun (WGS) entry which is preliminary data.</text>
</comment>
<accession>A0AAV0KL43</accession>
<reference evidence="1" key="1">
    <citation type="submission" date="2022-08" db="EMBL/GenBank/DDBJ databases">
        <authorList>
            <person name="Gutierrez-Valencia J."/>
        </authorList>
    </citation>
    <scope>NUCLEOTIDE SEQUENCE</scope>
</reference>
<dbReference type="Proteomes" id="UP001154282">
    <property type="component" value="Unassembled WGS sequence"/>
</dbReference>